<evidence type="ECO:0000313" key="2">
    <source>
        <dbReference type="Proteomes" id="UP000267251"/>
    </source>
</evidence>
<keyword evidence="2" id="KW-1185">Reference proteome</keyword>
<reference evidence="2" key="1">
    <citation type="journal article" date="2018" name="Nat. Microbiol.">
        <title>Leveraging single-cell genomics to expand the fungal tree of life.</title>
        <authorList>
            <person name="Ahrendt S.R."/>
            <person name="Quandt C.A."/>
            <person name="Ciobanu D."/>
            <person name="Clum A."/>
            <person name="Salamov A."/>
            <person name="Andreopoulos B."/>
            <person name="Cheng J.F."/>
            <person name="Woyke T."/>
            <person name="Pelin A."/>
            <person name="Henrissat B."/>
            <person name="Reynolds N.K."/>
            <person name="Benny G.L."/>
            <person name="Smith M.E."/>
            <person name="James T.Y."/>
            <person name="Grigoriev I.V."/>
        </authorList>
    </citation>
    <scope>NUCLEOTIDE SEQUENCE [LARGE SCALE GENOMIC DNA]</scope>
</reference>
<proteinExistence type="predicted"/>
<evidence type="ECO:0000313" key="1">
    <source>
        <dbReference type="EMBL" id="RKP14240.1"/>
    </source>
</evidence>
<dbReference type="EMBL" id="KZ987863">
    <property type="protein sequence ID" value="RKP14240.1"/>
    <property type="molecule type" value="Genomic_DNA"/>
</dbReference>
<dbReference type="AlphaFoldDB" id="A0A4P9Y8D1"/>
<gene>
    <name evidence="1" type="ORF">BJ684DRAFT_15421</name>
</gene>
<accession>A0A4P9Y8D1</accession>
<name>A0A4P9Y8D1_9FUNG</name>
<organism evidence="1 2">
    <name type="scientific">Piptocephalis cylindrospora</name>
    <dbReference type="NCBI Taxonomy" id="1907219"/>
    <lineage>
        <taxon>Eukaryota</taxon>
        <taxon>Fungi</taxon>
        <taxon>Fungi incertae sedis</taxon>
        <taxon>Zoopagomycota</taxon>
        <taxon>Zoopagomycotina</taxon>
        <taxon>Zoopagomycetes</taxon>
        <taxon>Zoopagales</taxon>
        <taxon>Piptocephalidaceae</taxon>
        <taxon>Piptocephalis</taxon>
    </lineage>
</organism>
<dbReference type="Proteomes" id="UP000267251">
    <property type="component" value="Unassembled WGS sequence"/>
</dbReference>
<protein>
    <submittedName>
        <fullName evidence="1">Uncharacterized protein</fullName>
    </submittedName>
</protein>
<sequence length="169" mass="19326">MFPRSILPSRWANCMKYYTAKVKPSGLPSISSSYTAASLHTYTPGHPNPSSGDRFEALHDIRQEYLITGRHSRQETPSLYWAADESPGLAKPGSLAGRASEITDQMYLRDMWKRGYSYDAIGREIQYLRDSQKPYMEAEEEVVVRNRERRAYLRPRKGLSYCETVPPGV</sequence>